<keyword evidence="2" id="KW-1185">Reference proteome</keyword>
<sequence>MSWPPECRSSDVTNECKGLSNEQIKQFCKTQYFDFKREDGTDYLRVTTDPRMVHRGYHRVSITFYNRKDKRGEGKREFYPHEDYQKSPSCNCGRDAMMYALREIDAYNFVLDHPKITSLIHNLFCISKEVYRKVPIPRSGNSEENLRFVLFDDDVVIFERITSGY</sequence>
<gene>
    <name evidence="1" type="ORF">AKO1_013831</name>
</gene>
<accession>A0AAW2ZK14</accession>
<proteinExistence type="predicted"/>
<dbReference type="AlphaFoldDB" id="A0AAW2ZK14"/>
<reference evidence="1 2" key="1">
    <citation type="submission" date="2024-03" db="EMBL/GenBank/DDBJ databases">
        <title>The Acrasis kona genome and developmental transcriptomes reveal deep origins of eukaryotic multicellular pathways.</title>
        <authorList>
            <person name="Sheikh S."/>
            <person name="Fu C.-J."/>
            <person name="Brown M.W."/>
            <person name="Baldauf S.L."/>
        </authorList>
    </citation>
    <scope>NUCLEOTIDE SEQUENCE [LARGE SCALE GENOMIC DNA]</scope>
    <source>
        <strain evidence="1 2">ATCC MYA-3509</strain>
    </source>
</reference>
<evidence type="ECO:0000313" key="2">
    <source>
        <dbReference type="Proteomes" id="UP001431209"/>
    </source>
</evidence>
<evidence type="ECO:0000313" key="1">
    <source>
        <dbReference type="EMBL" id="KAL0489066.1"/>
    </source>
</evidence>
<dbReference type="EMBL" id="JAOPGA020001510">
    <property type="protein sequence ID" value="KAL0489066.1"/>
    <property type="molecule type" value="Genomic_DNA"/>
</dbReference>
<dbReference type="Proteomes" id="UP001431209">
    <property type="component" value="Unassembled WGS sequence"/>
</dbReference>
<comment type="caution">
    <text evidence="1">The sequence shown here is derived from an EMBL/GenBank/DDBJ whole genome shotgun (WGS) entry which is preliminary data.</text>
</comment>
<organism evidence="1 2">
    <name type="scientific">Acrasis kona</name>
    <dbReference type="NCBI Taxonomy" id="1008807"/>
    <lineage>
        <taxon>Eukaryota</taxon>
        <taxon>Discoba</taxon>
        <taxon>Heterolobosea</taxon>
        <taxon>Tetramitia</taxon>
        <taxon>Eutetramitia</taxon>
        <taxon>Acrasidae</taxon>
        <taxon>Acrasis</taxon>
    </lineage>
</organism>
<name>A0AAW2ZK14_9EUKA</name>
<protein>
    <submittedName>
        <fullName evidence="1">Developmentally-regulated protein</fullName>
    </submittedName>
</protein>